<dbReference type="Proteomes" id="UP000295793">
    <property type="component" value="Unassembled WGS sequence"/>
</dbReference>
<reference evidence="2 3" key="1">
    <citation type="submission" date="2019-03" db="EMBL/GenBank/DDBJ databases">
        <title>Genomic Encyclopedia of Archaeal and Bacterial Type Strains, Phase II (KMG-II): from individual species to whole genera.</title>
        <authorList>
            <person name="Goeker M."/>
        </authorList>
    </citation>
    <scope>NUCLEOTIDE SEQUENCE [LARGE SCALE GENOMIC DNA]</scope>
    <source>
        <strain evidence="2 3">DSM 15388</strain>
    </source>
</reference>
<gene>
    <name evidence="2" type="ORF">BCF53_10746</name>
</gene>
<name>A0A4R3I502_9GAMM</name>
<protein>
    <submittedName>
        <fullName evidence="2">Uncharacterized protein</fullName>
    </submittedName>
</protein>
<keyword evidence="1" id="KW-0472">Membrane</keyword>
<accession>A0A4R3I502</accession>
<feature type="transmembrane region" description="Helical" evidence="1">
    <location>
        <begin position="6"/>
        <end position="24"/>
    </location>
</feature>
<proteinExistence type="predicted"/>
<keyword evidence="1" id="KW-1133">Transmembrane helix</keyword>
<organism evidence="2 3">
    <name type="scientific">Reinekea marinisedimentorum</name>
    <dbReference type="NCBI Taxonomy" id="230495"/>
    <lineage>
        <taxon>Bacteria</taxon>
        <taxon>Pseudomonadati</taxon>
        <taxon>Pseudomonadota</taxon>
        <taxon>Gammaproteobacteria</taxon>
        <taxon>Oceanospirillales</taxon>
        <taxon>Saccharospirillaceae</taxon>
        <taxon>Reinekea</taxon>
    </lineage>
</organism>
<comment type="caution">
    <text evidence="2">The sequence shown here is derived from an EMBL/GenBank/DDBJ whole genome shotgun (WGS) entry which is preliminary data.</text>
</comment>
<keyword evidence="3" id="KW-1185">Reference proteome</keyword>
<dbReference type="RefSeq" id="WP_132701481.1">
    <property type="nucleotide sequence ID" value="NZ_SLZR01000007.1"/>
</dbReference>
<sequence length="282" mass="32819">MWLVVVVIIMFVVLDIFIIFYLGLRRWQKEISVLTGQLYRARKEFKSGKYSQADIEGLPEPVQRYFKAVLKDGQPLISFAEIEHTGMFNMSEFEEAWKPFKSNQKVTVDRPGFIWNARVQMVPWVNVHIYDAYIAGVGYLTAELIGLFNMMTQPHTAQLDEGELVRYLAEAVWYPTALLPSQGVDWLPVDENSARAMLSDGDVTINLIFTFDEHGLVETVYSDGRYKDVMGKMILTPWEAKVWQYEELDNIKVPVYGEVAWAKPHGRKEYFHGRLKRIRYEF</sequence>
<dbReference type="AlphaFoldDB" id="A0A4R3I502"/>
<dbReference type="Pfam" id="PF21900">
    <property type="entry name" value="DUF6920"/>
    <property type="match status" value="1"/>
</dbReference>
<evidence type="ECO:0000256" key="1">
    <source>
        <dbReference type="SAM" id="Phobius"/>
    </source>
</evidence>
<dbReference type="OrthoDB" id="3671061at2"/>
<dbReference type="EMBL" id="SLZR01000007">
    <property type="protein sequence ID" value="TCS41032.1"/>
    <property type="molecule type" value="Genomic_DNA"/>
</dbReference>
<evidence type="ECO:0000313" key="3">
    <source>
        <dbReference type="Proteomes" id="UP000295793"/>
    </source>
</evidence>
<keyword evidence="1" id="KW-0812">Transmembrane</keyword>
<evidence type="ECO:0000313" key="2">
    <source>
        <dbReference type="EMBL" id="TCS41032.1"/>
    </source>
</evidence>
<dbReference type="InterPro" id="IPR054213">
    <property type="entry name" value="DUF6920"/>
</dbReference>